<organism evidence="6 7">
    <name type="scientific">Nocardia pulmonis</name>
    <dbReference type="NCBI Taxonomy" id="2951408"/>
    <lineage>
        <taxon>Bacteria</taxon>
        <taxon>Bacillati</taxon>
        <taxon>Actinomycetota</taxon>
        <taxon>Actinomycetes</taxon>
        <taxon>Mycobacteriales</taxon>
        <taxon>Nocardiaceae</taxon>
        <taxon>Nocardia</taxon>
    </lineage>
</organism>
<evidence type="ECO:0000256" key="2">
    <source>
        <dbReference type="ARBA" id="ARBA00022801"/>
    </source>
</evidence>
<sequence>MTTVETMRGPVDTADLGRTYMHEHVFVVNPDMQYNWPREWGSDDDRIVEAVTKLRALAAQGVKTFVDCTAPGLGRNIPLLAKVAEQVPELNIIVSTGVYITDEIPFTFSVRGPGLNEIAGTQDPEPMVEFFVGDIADGIGDTGVKAGMLKCAIDTEGMTGGVERVMRAVAQAHLQTGTPITVHTHPDSKTGLDVKRVLCDGEGVDPHRVVLGHSGDTTDIAHLRELGDHGFWLGFDRFGVDFPDGYGMPTSQSRNDTLIKMCQLGYADQIVLSHDTNCYMDWMSPQTRNAFLPQWNYLHLGNDVLPYIREHGVTDEQITTMLVDNPRRIFEGKC</sequence>
<evidence type="ECO:0000256" key="1">
    <source>
        <dbReference type="ARBA" id="ARBA00022723"/>
    </source>
</evidence>
<dbReference type="GO" id="GO:0016787">
    <property type="term" value="F:hydrolase activity"/>
    <property type="evidence" value="ECO:0007669"/>
    <property type="project" value="UniProtKB-KW"/>
</dbReference>
<feature type="binding site" description="via carbamate group" evidence="4">
    <location>
        <position position="150"/>
    </location>
    <ligand>
        <name>Zn(2+)</name>
        <dbReference type="ChEBI" id="CHEBI:29105"/>
        <label>2</label>
    </ligand>
</feature>
<dbReference type="PANTHER" id="PTHR10819">
    <property type="entry name" value="PHOSPHOTRIESTERASE-RELATED"/>
    <property type="match status" value="1"/>
</dbReference>
<comment type="caution">
    <text evidence="6">The sequence shown here is derived from an EMBL/GenBank/DDBJ whole genome shotgun (WGS) entry which is preliminary data.</text>
</comment>
<feature type="binding site" evidence="4">
    <location>
        <position position="213"/>
    </location>
    <ligand>
        <name>Zn(2+)</name>
        <dbReference type="ChEBI" id="CHEBI:29105"/>
        <label>2</label>
    </ligand>
</feature>
<dbReference type="PROSITE" id="PS51347">
    <property type="entry name" value="PHOSPHOTRIESTERASE_2"/>
    <property type="match status" value="1"/>
</dbReference>
<reference evidence="6" key="1">
    <citation type="submission" date="2022-06" db="EMBL/GenBank/DDBJ databases">
        <title>Novel species in genus nocardia.</title>
        <authorList>
            <person name="Li F."/>
        </authorList>
    </citation>
    <scope>NUCLEOTIDE SEQUENCE</scope>
    <source>
        <strain evidence="6">CDC141</strain>
    </source>
</reference>
<dbReference type="GO" id="GO:0008270">
    <property type="term" value="F:zinc ion binding"/>
    <property type="evidence" value="ECO:0007669"/>
    <property type="project" value="InterPro"/>
</dbReference>
<evidence type="ECO:0000313" key="6">
    <source>
        <dbReference type="EMBL" id="MCM6774105.1"/>
    </source>
</evidence>
<keyword evidence="7" id="KW-1185">Reference proteome</keyword>
<comment type="similarity">
    <text evidence="5">Belongs to the metallo-dependent hydrolases superfamily. Phosphotriesterase family.</text>
</comment>
<dbReference type="EMBL" id="JAMRXG010000004">
    <property type="protein sequence ID" value="MCM6774105.1"/>
    <property type="molecule type" value="Genomic_DNA"/>
</dbReference>
<dbReference type="AlphaFoldDB" id="A0A9X2E769"/>
<keyword evidence="2" id="KW-0378">Hydrolase</keyword>
<feature type="binding site" evidence="4">
    <location>
        <position position="24"/>
    </location>
    <ligand>
        <name>Zn(2+)</name>
        <dbReference type="ChEBI" id="CHEBI:29105"/>
        <label>1</label>
    </ligand>
</feature>
<feature type="binding site" evidence="4">
    <location>
        <position position="183"/>
    </location>
    <ligand>
        <name>Zn(2+)</name>
        <dbReference type="ChEBI" id="CHEBI:29105"/>
        <label>2</label>
    </ligand>
</feature>
<dbReference type="SUPFAM" id="SSF51556">
    <property type="entry name" value="Metallo-dependent hydrolases"/>
    <property type="match status" value="1"/>
</dbReference>
<evidence type="ECO:0000256" key="3">
    <source>
        <dbReference type="PIRSR" id="PIRSR601559-50"/>
    </source>
</evidence>
<dbReference type="Gene3D" id="3.20.20.140">
    <property type="entry name" value="Metal-dependent hydrolases"/>
    <property type="match status" value="1"/>
</dbReference>
<dbReference type="RefSeq" id="WP_251911425.1">
    <property type="nucleotide sequence ID" value="NZ_JAMRXG010000004.1"/>
</dbReference>
<evidence type="ECO:0000256" key="5">
    <source>
        <dbReference type="PROSITE-ProRule" id="PRU00679"/>
    </source>
</evidence>
<gene>
    <name evidence="6" type="ORF">NDR86_11530</name>
</gene>
<comment type="cofactor">
    <cofactor evidence="4">
        <name>a divalent metal cation</name>
        <dbReference type="ChEBI" id="CHEBI:60240"/>
    </cofactor>
    <text evidence="4">Binds 2 divalent metal cations per subunit.</text>
</comment>
<dbReference type="InterPro" id="IPR032466">
    <property type="entry name" value="Metal_Hydrolase"/>
</dbReference>
<accession>A0A9X2E769</accession>
<evidence type="ECO:0000313" key="7">
    <source>
        <dbReference type="Proteomes" id="UP001139157"/>
    </source>
</evidence>
<protein>
    <submittedName>
        <fullName evidence="6">Phosphotriesterase-related protein</fullName>
    </submittedName>
</protein>
<keyword evidence="1 4" id="KW-0479">Metal-binding</keyword>
<dbReference type="InterPro" id="IPR001559">
    <property type="entry name" value="Phosphotriesterase"/>
</dbReference>
<feature type="binding site" evidence="4">
    <location>
        <position position="275"/>
    </location>
    <ligand>
        <name>Zn(2+)</name>
        <dbReference type="ChEBI" id="CHEBI:29105"/>
        <label>1</label>
    </ligand>
</feature>
<proteinExistence type="inferred from homology"/>
<dbReference type="Pfam" id="PF02126">
    <property type="entry name" value="PTE"/>
    <property type="match status" value="1"/>
</dbReference>
<feature type="binding site" description="via carbamate group" evidence="4">
    <location>
        <position position="150"/>
    </location>
    <ligand>
        <name>Zn(2+)</name>
        <dbReference type="ChEBI" id="CHEBI:29105"/>
        <label>1</label>
    </ligand>
</feature>
<dbReference type="PANTHER" id="PTHR10819:SF3">
    <property type="entry name" value="PHOSPHOTRIESTERASE-RELATED PROTEIN"/>
    <property type="match status" value="1"/>
</dbReference>
<name>A0A9X2E769_9NOCA</name>
<feature type="modified residue" description="N6-carboxylysine" evidence="3 5">
    <location>
        <position position="150"/>
    </location>
</feature>
<evidence type="ECO:0000256" key="4">
    <source>
        <dbReference type="PIRSR" id="PIRSR601559-51"/>
    </source>
</evidence>
<feature type="binding site" evidence="4">
    <location>
        <position position="22"/>
    </location>
    <ligand>
        <name>Zn(2+)</name>
        <dbReference type="ChEBI" id="CHEBI:29105"/>
        <label>1</label>
    </ligand>
</feature>
<dbReference type="Proteomes" id="UP001139157">
    <property type="component" value="Unassembled WGS sequence"/>
</dbReference>